<dbReference type="InterPro" id="IPR011527">
    <property type="entry name" value="ABC1_TM_dom"/>
</dbReference>
<reference evidence="7" key="1">
    <citation type="journal article" date="2015" name="Nature">
        <title>Complex archaea that bridge the gap between prokaryotes and eukaryotes.</title>
        <authorList>
            <person name="Spang A."/>
            <person name="Saw J.H."/>
            <person name="Jorgensen S.L."/>
            <person name="Zaremba-Niedzwiedzka K."/>
            <person name="Martijn J."/>
            <person name="Lind A.E."/>
            <person name="van Eijk R."/>
            <person name="Schleper C."/>
            <person name="Guy L."/>
            <person name="Ettema T.J."/>
        </authorList>
    </citation>
    <scope>NUCLEOTIDE SEQUENCE</scope>
</reference>
<dbReference type="GO" id="GO:0016020">
    <property type="term" value="C:membrane"/>
    <property type="evidence" value="ECO:0007669"/>
    <property type="project" value="UniProtKB-SubCell"/>
</dbReference>
<gene>
    <name evidence="7" type="ORF">LCGC14_2743660</name>
</gene>
<comment type="subcellular location">
    <subcellularLocation>
        <location evidence="1">Membrane</location>
        <topology evidence="1">Multi-pass membrane protein</topology>
    </subcellularLocation>
</comment>
<evidence type="ECO:0000256" key="4">
    <source>
        <dbReference type="ARBA" id="ARBA00023136"/>
    </source>
</evidence>
<evidence type="ECO:0000259" key="6">
    <source>
        <dbReference type="PROSITE" id="PS50929"/>
    </source>
</evidence>
<evidence type="ECO:0000313" key="7">
    <source>
        <dbReference type="EMBL" id="KKK88388.1"/>
    </source>
</evidence>
<feature type="transmembrane region" description="Helical" evidence="5">
    <location>
        <begin position="91"/>
        <end position="114"/>
    </location>
</feature>
<dbReference type="AlphaFoldDB" id="A0A0F8Z3W4"/>
<evidence type="ECO:0000256" key="5">
    <source>
        <dbReference type="SAM" id="Phobius"/>
    </source>
</evidence>
<evidence type="ECO:0000256" key="3">
    <source>
        <dbReference type="ARBA" id="ARBA00022989"/>
    </source>
</evidence>
<dbReference type="Pfam" id="PF00664">
    <property type="entry name" value="ABC_membrane"/>
    <property type="match status" value="1"/>
</dbReference>
<feature type="non-terminal residue" evidence="7">
    <location>
        <position position="207"/>
    </location>
</feature>
<dbReference type="InterPro" id="IPR036640">
    <property type="entry name" value="ABC1_TM_sf"/>
</dbReference>
<dbReference type="GO" id="GO:0005524">
    <property type="term" value="F:ATP binding"/>
    <property type="evidence" value="ECO:0007669"/>
    <property type="project" value="InterPro"/>
</dbReference>
<dbReference type="PANTHER" id="PTHR43394">
    <property type="entry name" value="ATP-DEPENDENT PERMEASE MDL1, MITOCHONDRIAL"/>
    <property type="match status" value="1"/>
</dbReference>
<sequence>MRSDFGYFEEDKLGKHYNVRMLKRLYPFAKTYKLFFLISIVLVILITLLELSLPYVTKIAIDRYIVPDMKSYKKAHSGEKEKLITLRKSDLIGVGLAAGVLLILVLAVFGLNFFQVMIMEYSGQMIMHDLRLTLYDHIQGQTVAFFTRNPVGRLVTRVTNDVQNMNELFTSVVVVVFKDFFLLAGIAVVLLSIDWKLALSAFTILPL</sequence>
<feature type="transmembrane region" description="Helical" evidence="5">
    <location>
        <begin position="34"/>
        <end position="53"/>
    </location>
</feature>
<accession>A0A0F8Z3W4</accession>
<dbReference type="GO" id="GO:0015421">
    <property type="term" value="F:ABC-type oligopeptide transporter activity"/>
    <property type="evidence" value="ECO:0007669"/>
    <property type="project" value="TreeGrafter"/>
</dbReference>
<dbReference type="InterPro" id="IPR039421">
    <property type="entry name" value="Type_1_exporter"/>
</dbReference>
<evidence type="ECO:0000256" key="1">
    <source>
        <dbReference type="ARBA" id="ARBA00004141"/>
    </source>
</evidence>
<keyword evidence="4 5" id="KW-0472">Membrane</keyword>
<dbReference type="SUPFAM" id="SSF90123">
    <property type="entry name" value="ABC transporter transmembrane region"/>
    <property type="match status" value="1"/>
</dbReference>
<feature type="domain" description="ABC transmembrane type-1" evidence="6">
    <location>
        <begin position="37"/>
        <end position="207"/>
    </location>
</feature>
<organism evidence="7">
    <name type="scientific">marine sediment metagenome</name>
    <dbReference type="NCBI Taxonomy" id="412755"/>
    <lineage>
        <taxon>unclassified sequences</taxon>
        <taxon>metagenomes</taxon>
        <taxon>ecological metagenomes</taxon>
    </lineage>
</organism>
<protein>
    <recommendedName>
        <fullName evidence="6">ABC transmembrane type-1 domain-containing protein</fullName>
    </recommendedName>
</protein>
<name>A0A0F8Z3W4_9ZZZZ</name>
<dbReference type="EMBL" id="LAZR01049973">
    <property type="protein sequence ID" value="KKK88388.1"/>
    <property type="molecule type" value="Genomic_DNA"/>
</dbReference>
<dbReference type="Gene3D" id="1.20.1560.10">
    <property type="entry name" value="ABC transporter type 1, transmembrane domain"/>
    <property type="match status" value="1"/>
</dbReference>
<comment type="caution">
    <text evidence="7">The sequence shown here is derived from an EMBL/GenBank/DDBJ whole genome shotgun (WGS) entry which is preliminary data.</text>
</comment>
<evidence type="ECO:0000256" key="2">
    <source>
        <dbReference type="ARBA" id="ARBA00022692"/>
    </source>
</evidence>
<proteinExistence type="predicted"/>
<keyword evidence="2 5" id="KW-0812">Transmembrane</keyword>
<feature type="transmembrane region" description="Helical" evidence="5">
    <location>
        <begin position="168"/>
        <end position="193"/>
    </location>
</feature>
<dbReference type="PROSITE" id="PS50929">
    <property type="entry name" value="ABC_TM1F"/>
    <property type="match status" value="1"/>
</dbReference>
<dbReference type="PANTHER" id="PTHR43394:SF1">
    <property type="entry name" value="ATP-BINDING CASSETTE SUB-FAMILY B MEMBER 10, MITOCHONDRIAL"/>
    <property type="match status" value="1"/>
</dbReference>
<keyword evidence="3 5" id="KW-1133">Transmembrane helix</keyword>